<dbReference type="GeneID" id="106542213"/>
<dbReference type="OrthoDB" id="8730115at2759"/>
<dbReference type="PANTHER" id="PTHR28491">
    <property type="entry name" value="UPF0688 PROTEIN C1ORF174"/>
    <property type="match status" value="1"/>
</dbReference>
<comment type="subcellular location">
    <subcellularLocation>
        <location evidence="1">Nucleus</location>
    </subcellularLocation>
</comment>
<evidence type="ECO:0000313" key="6">
    <source>
        <dbReference type="RefSeq" id="XP_013913354.1"/>
    </source>
</evidence>
<organism evidence="5 6">
    <name type="scientific">Thamnophis sirtalis</name>
    <dbReference type="NCBI Taxonomy" id="35019"/>
    <lineage>
        <taxon>Eukaryota</taxon>
        <taxon>Metazoa</taxon>
        <taxon>Chordata</taxon>
        <taxon>Craniata</taxon>
        <taxon>Vertebrata</taxon>
        <taxon>Euteleostomi</taxon>
        <taxon>Lepidosauria</taxon>
        <taxon>Squamata</taxon>
        <taxon>Bifurcata</taxon>
        <taxon>Unidentata</taxon>
        <taxon>Episquamata</taxon>
        <taxon>Toxicofera</taxon>
        <taxon>Serpentes</taxon>
        <taxon>Colubroidea</taxon>
        <taxon>Colubridae</taxon>
        <taxon>Natricinae</taxon>
        <taxon>Thamnophis</taxon>
    </lineage>
</organism>
<evidence type="ECO:0000256" key="4">
    <source>
        <dbReference type="SAM" id="MobiDB-lite"/>
    </source>
</evidence>
<proteinExistence type="inferred from homology"/>
<sequence>MGFLLSLPFLPQGPSHNGTTRRPSKKPRCEKKRGAKKTTAPGVGLADEAHSGASTLDLEARVPNEENPQENTEPRRSEAFRPHQPQEGEEEEGDETASTSLQMEPEEASGQISEPDNSVFLDEDSNQPLPMDRFFGSMAFTQDPPPAASFSRSNTSRREFRRMHFIAKEEEEEESGEEVV</sequence>
<gene>
    <name evidence="6" type="primary">LOC106542213</name>
</gene>
<feature type="compositionally biased region" description="Basic and acidic residues" evidence="4">
    <location>
        <begin position="72"/>
        <end position="86"/>
    </location>
</feature>
<dbReference type="AlphaFoldDB" id="A0A6I9XCN6"/>
<keyword evidence="5" id="KW-1185">Reference proteome</keyword>
<name>A0A6I9XCN6_9SAUR</name>
<evidence type="ECO:0000256" key="1">
    <source>
        <dbReference type="ARBA" id="ARBA00004123"/>
    </source>
</evidence>
<protein>
    <submittedName>
        <fullName evidence="6">UPF0688 protein C1orf174 homolog</fullName>
    </submittedName>
</protein>
<evidence type="ECO:0000313" key="5">
    <source>
        <dbReference type="Proteomes" id="UP000504617"/>
    </source>
</evidence>
<evidence type="ECO:0000256" key="2">
    <source>
        <dbReference type="ARBA" id="ARBA00006634"/>
    </source>
</evidence>
<dbReference type="KEGG" id="tsr:106542213"/>
<dbReference type="RefSeq" id="XP_013913354.1">
    <property type="nucleotide sequence ID" value="XM_014057879.1"/>
</dbReference>
<feature type="compositionally biased region" description="Basic residues" evidence="4">
    <location>
        <begin position="22"/>
        <end position="36"/>
    </location>
</feature>
<reference evidence="6" key="1">
    <citation type="submission" date="2025-08" db="UniProtKB">
        <authorList>
            <consortium name="RefSeq"/>
        </authorList>
    </citation>
    <scope>IDENTIFICATION</scope>
    <source>
        <tissue evidence="6">Skeletal muscle</tissue>
    </source>
</reference>
<comment type="similarity">
    <text evidence="2">Belongs to the UPF0688 family.</text>
</comment>
<dbReference type="CTD" id="103181369"/>
<dbReference type="Proteomes" id="UP000504617">
    <property type="component" value="Unplaced"/>
</dbReference>
<dbReference type="PANTHER" id="PTHR28491:SF1">
    <property type="entry name" value="UPF0688 PROTEIN C1ORF174"/>
    <property type="match status" value="1"/>
</dbReference>
<accession>A0A6I9XCN6</accession>
<dbReference type="GO" id="GO:0005634">
    <property type="term" value="C:nucleus"/>
    <property type="evidence" value="ECO:0007669"/>
    <property type="project" value="UniProtKB-SubCell"/>
</dbReference>
<keyword evidence="3" id="KW-0539">Nucleus</keyword>
<dbReference type="InterPro" id="IPR031530">
    <property type="entry name" value="UPF0688"/>
</dbReference>
<dbReference type="Pfam" id="PF15772">
    <property type="entry name" value="UPF0688"/>
    <property type="match status" value="1"/>
</dbReference>
<evidence type="ECO:0000256" key="3">
    <source>
        <dbReference type="ARBA" id="ARBA00023242"/>
    </source>
</evidence>
<feature type="region of interest" description="Disordered" evidence="4">
    <location>
        <begin position="1"/>
        <end position="158"/>
    </location>
</feature>